<evidence type="ECO:0000313" key="9">
    <source>
        <dbReference type="Proteomes" id="UP000470520"/>
    </source>
</evidence>
<evidence type="ECO:0000256" key="1">
    <source>
        <dbReference type="ARBA" id="ARBA00005417"/>
    </source>
</evidence>
<name>A0A7K3QYZ5_9ACTN</name>
<dbReference type="GO" id="GO:0016020">
    <property type="term" value="C:membrane"/>
    <property type="evidence" value="ECO:0007669"/>
    <property type="project" value="InterPro"/>
</dbReference>
<evidence type="ECO:0000256" key="4">
    <source>
        <dbReference type="ARBA" id="ARBA00022840"/>
    </source>
</evidence>
<dbReference type="InterPro" id="IPR027417">
    <property type="entry name" value="P-loop_NTPase"/>
</dbReference>
<keyword evidence="3" id="KW-0547">Nucleotide-binding</keyword>
<dbReference type="InterPro" id="IPR003593">
    <property type="entry name" value="AAA+_ATPase"/>
</dbReference>
<accession>A0A7K3QYZ5</accession>
<reference evidence="8 9" key="1">
    <citation type="submission" date="2020-01" db="EMBL/GenBank/DDBJ databases">
        <title>Insect and environment-associated Actinomycetes.</title>
        <authorList>
            <person name="Currrie C."/>
            <person name="Chevrette M."/>
            <person name="Carlson C."/>
            <person name="Stubbendieck R."/>
            <person name="Wendt-Pienkowski E."/>
        </authorList>
    </citation>
    <scope>NUCLEOTIDE SEQUENCE [LARGE SCALE GENOMIC DNA]</scope>
    <source>
        <strain evidence="8 9">SID7754</strain>
    </source>
</reference>
<evidence type="ECO:0000256" key="3">
    <source>
        <dbReference type="ARBA" id="ARBA00022741"/>
    </source>
</evidence>
<dbReference type="Gene3D" id="3.40.50.300">
    <property type="entry name" value="P-loop containing nucleotide triphosphate hydrolases"/>
    <property type="match status" value="1"/>
</dbReference>
<dbReference type="FunFam" id="3.40.50.300:FF:000201">
    <property type="entry name" value="Glycine betaine/L-proline ABC transporter ATP-binding protein"/>
    <property type="match status" value="1"/>
</dbReference>
<comment type="caution">
    <text evidence="8">The sequence shown here is derived from an EMBL/GenBank/DDBJ whole genome shotgun (WGS) entry which is preliminary data.</text>
</comment>
<gene>
    <name evidence="8" type="ORF">G3I21_26015</name>
</gene>
<dbReference type="RefSeq" id="WP_164193398.1">
    <property type="nucleotide sequence ID" value="NZ_JAAGMR010000294.1"/>
</dbReference>
<dbReference type="SMART" id="SM00382">
    <property type="entry name" value="AAA"/>
    <property type="match status" value="1"/>
</dbReference>
<dbReference type="InterPro" id="IPR017871">
    <property type="entry name" value="ABC_transporter-like_CS"/>
</dbReference>
<dbReference type="GO" id="GO:0005524">
    <property type="term" value="F:ATP binding"/>
    <property type="evidence" value="ECO:0007669"/>
    <property type="project" value="UniProtKB-KW"/>
</dbReference>
<dbReference type="PROSITE" id="PS00211">
    <property type="entry name" value="ABC_TRANSPORTER_1"/>
    <property type="match status" value="1"/>
</dbReference>
<evidence type="ECO:0000256" key="2">
    <source>
        <dbReference type="ARBA" id="ARBA00022448"/>
    </source>
</evidence>
<dbReference type="PROSITE" id="PS50893">
    <property type="entry name" value="ABC_TRANSPORTER_2"/>
    <property type="match status" value="1"/>
</dbReference>
<evidence type="ECO:0000256" key="5">
    <source>
        <dbReference type="ARBA" id="ARBA00023122"/>
    </source>
</evidence>
<dbReference type="Proteomes" id="UP000470520">
    <property type="component" value="Unassembled WGS sequence"/>
</dbReference>
<dbReference type="GO" id="GO:0031460">
    <property type="term" value="P:glycine betaine transport"/>
    <property type="evidence" value="ECO:0007669"/>
    <property type="project" value="InterPro"/>
</dbReference>
<dbReference type="GO" id="GO:0006970">
    <property type="term" value="P:response to osmotic stress"/>
    <property type="evidence" value="ECO:0007669"/>
    <property type="project" value="UniProtKB-ARBA"/>
</dbReference>
<comment type="similarity">
    <text evidence="1">Belongs to the ABC transporter superfamily.</text>
</comment>
<dbReference type="Pfam" id="PF00005">
    <property type="entry name" value="ABC_tran"/>
    <property type="match status" value="1"/>
</dbReference>
<dbReference type="InterPro" id="IPR005892">
    <property type="entry name" value="Gly-betaine_transp_ATP-bd"/>
</dbReference>
<dbReference type="GO" id="GO:0016887">
    <property type="term" value="F:ATP hydrolysis activity"/>
    <property type="evidence" value="ECO:0007669"/>
    <property type="project" value="InterPro"/>
</dbReference>
<sequence length="380" mass="40930">MTLTVPTRKPPTSAEGSDTPVFAVDGLWKVFGPKPERVPADPALAALSPAELRAETGCTAAVRDVSFEVRKGEVFVVMGLSGSGKSTLVRCLTRLIEPTAGTIAIDGEDVRAMDRGRLRELRRHRAAMVFQHFGLLPHRTVLDNVAYGLEIQGMGRAERREKAAEVIAKVGLEGFEKRRPGQLSGGQRQRVGLARALAVDPEVLLFDEPFSALDPLIRRDMQDEVARLHSEEGRTMVFITHDLTEALKLGDRIALMRDGRVVQLGTPEEIVNSPADDYVREFVRDVPREQVVTCRTAMRPASLAEAGSGPAVRPEAPVAEAIEAVARAGEPARVMDDGTCMGVVDSDALLNVVAGTGTAAPAEREAEPTLVPAAPEREAV</sequence>
<dbReference type="PANTHER" id="PTHR43869:SF1">
    <property type="entry name" value="GLYCINE BETAINE_PROLINE BETAINE TRANSPORT SYSTEM ATP-BINDING PROTEIN PROV"/>
    <property type="match status" value="1"/>
</dbReference>
<keyword evidence="4 8" id="KW-0067">ATP-binding</keyword>
<evidence type="ECO:0000259" key="7">
    <source>
        <dbReference type="PROSITE" id="PS50893"/>
    </source>
</evidence>
<dbReference type="AlphaFoldDB" id="A0A7K3QYZ5"/>
<keyword evidence="5" id="KW-0129">CBS domain</keyword>
<proteinExistence type="inferred from homology"/>
<dbReference type="NCBIfam" id="TIGR01186">
    <property type="entry name" value="proV"/>
    <property type="match status" value="1"/>
</dbReference>
<dbReference type="SUPFAM" id="SSF52540">
    <property type="entry name" value="P-loop containing nucleoside triphosphate hydrolases"/>
    <property type="match status" value="1"/>
</dbReference>
<evidence type="ECO:0000256" key="6">
    <source>
        <dbReference type="SAM" id="MobiDB-lite"/>
    </source>
</evidence>
<keyword evidence="2" id="KW-0813">Transport</keyword>
<feature type="domain" description="ABC transporter" evidence="7">
    <location>
        <begin position="47"/>
        <end position="283"/>
    </location>
</feature>
<protein>
    <submittedName>
        <fullName evidence="8">Betaine/proline/choline family ABC transporter ATP-binding protein</fullName>
    </submittedName>
</protein>
<dbReference type="PANTHER" id="PTHR43869">
    <property type="entry name" value="GLYCINE BETAINE/PROLINE BETAINE TRANSPORT SYSTEM ATP-BINDING PROTEIN PROV"/>
    <property type="match status" value="1"/>
</dbReference>
<dbReference type="EMBL" id="JAAGMR010000294">
    <property type="protein sequence ID" value="NEB95092.1"/>
    <property type="molecule type" value="Genomic_DNA"/>
</dbReference>
<feature type="region of interest" description="Disordered" evidence="6">
    <location>
        <begin position="358"/>
        <end position="380"/>
    </location>
</feature>
<organism evidence="8 9">
    <name type="scientific">Streptomyces bauhiniae</name>
    <dbReference type="NCBI Taxonomy" id="2340725"/>
    <lineage>
        <taxon>Bacteria</taxon>
        <taxon>Bacillati</taxon>
        <taxon>Actinomycetota</taxon>
        <taxon>Actinomycetes</taxon>
        <taxon>Kitasatosporales</taxon>
        <taxon>Streptomycetaceae</taxon>
        <taxon>Streptomyces</taxon>
    </lineage>
</organism>
<dbReference type="CDD" id="cd03294">
    <property type="entry name" value="ABC_Pro_Gly_Betaine"/>
    <property type="match status" value="1"/>
</dbReference>
<dbReference type="InterPro" id="IPR003439">
    <property type="entry name" value="ABC_transporter-like_ATP-bd"/>
</dbReference>
<evidence type="ECO:0000313" key="8">
    <source>
        <dbReference type="EMBL" id="NEB95092.1"/>
    </source>
</evidence>
<dbReference type="InterPro" id="IPR051921">
    <property type="entry name" value="ABC_osmolyte_uptake_ATP-bind"/>
</dbReference>